<dbReference type="EMBL" id="LR215048">
    <property type="protein sequence ID" value="VEU80224.1"/>
    <property type="molecule type" value="Genomic_DNA"/>
</dbReference>
<feature type="transmembrane region" description="Helical" evidence="1">
    <location>
        <begin position="485"/>
        <end position="510"/>
    </location>
</feature>
<dbReference type="AlphaFoldDB" id="A0A449BCQ6"/>
<feature type="transmembrane region" description="Helical" evidence="1">
    <location>
        <begin position="406"/>
        <end position="431"/>
    </location>
</feature>
<dbReference type="OrthoDB" id="1178869at2"/>
<dbReference type="RefSeq" id="WP_026390673.1">
    <property type="nucleotide sequence ID" value="NZ_LR215048.1"/>
</dbReference>
<reference evidence="3 4" key="1">
    <citation type="submission" date="2019-01" db="EMBL/GenBank/DDBJ databases">
        <authorList>
            <consortium name="Pathogen Informatics"/>
        </authorList>
    </citation>
    <scope>NUCLEOTIDE SEQUENCE [LARGE SCALE GENOMIC DNA]</scope>
    <source>
        <strain evidence="3 4">NCTC10138</strain>
    </source>
</reference>
<feature type="domain" description="DZANK-type" evidence="2">
    <location>
        <begin position="3"/>
        <end position="49"/>
    </location>
</feature>
<gene>
    <name evidence="3" type="ORF">NCTC10138_00583</name>
</gene>
<keyword evidence="4" id="KW-1185">Reference proteome</keyword>
<name>A0A449BCQ6_HAPAX</name>
<feature type="transmembrane region" description="Helical" evidence="1">
    <location>
        <begin position="77"/>
        <end position="96"/>
    </location>
</feature>
<keyword evidence="1" id="KW-0812">Transmembrane</keyword>
<keyword evidence="1" id="KW-1133">Transmembrane helix</keyword>
<feature type="transmembrane region" description="Helical" evidence="1">
    <location>
        <begin position="297"/>
        <end position="320"/>
    </location>
</feature>
<dbReference type="InterPro" id="IPR025874">
    <property type="entry name" value="DZR"/>
</dbReference>
<evidence type="ECO:0000256" key="1">
    <source>
        <dbReference type="SAM" id="Phobius"/>
    </source>
</evidence>
<organism evidence="3 4">
    <name type="scientific">Haploplasma axanthum</name>
    <name type="common">Acholeplasma axanthum</name>
    <dbReference type="NCBI Taxonomy" id="29552"/>
    <lineage>
        <taxon>Bacteria</taxon>
        <taxon>Bacillati</taxon>
        <taxon>Mycoplasmatota</taxon>
        <taxon>Mollicutes</taxon>
        <taxon>Acholeplasmatales</taxon>
        <taxon>Acholeplasmataceae</taxon>
        <taxon>Haploplasma</taxon>
    </lineage>
</organism>
<feature type="transmembrane region" description="Helical" evidence="1">
    <location>
        <begin position="443"/>
        <end position="465"/>
    </location>
</feature>
<dbReference type="KEGG" id="aaxa:NCTC10138_00583"/>
<protein>
    <recommendedName>
        <fullName evidence="2">DZANK-type domain-containing protein</fullName>
    </recommendedName>
</protein>
<dbReference type="Pfam" id="PF12773">
    <property type="entry name" value="DZR"/>
    <property type="match status" value="1"/>
</dbReference>
<evidence type="ECO:0000313" key="3">
    <source>
        <dbReference type="EMBL" id="VEU80224.1"/>
    </source>
</evidence>
<dbReference type="Proteomes" id="UP000289841">
    <property type="component" value="Chromosome"/>
</dbReference>
<evidence type="ECO:0000313" key="4">
    <source>
        <dbReference type="Proteomes" id="UP000289841"/>
    </source>
</evidence>
<accession>A0A449BCQ6</accession>
<keyword evidence="1" id="KW-0472">Membrane</keyword>
<evidence type="ECO:0000259" key="2">
    <source>
        <dbReference type="Pfam" id="PF12773"/>
    </source>
</evidence>
<proteinExistence type="predicted"/>
<feature type="transmembrane region" description="Helical" evidence="1">
    <location>
        <begin position="237"/>
        <end position="256"/>
    </location>
</feature>
<dbReference type="STRING" id="1278311.GCA_000428705_01159"/>
<sequence>MNCRKCLKETPDESKFCIHCGESTEEKIVTCPNCSETIVEGAMYCHSCGVKVKEYNHSVERRDLKKKRNYFVSAKKYIIGSLSILLSILLVISLFVSNGNAKINNNSTTISGNDKVEINYNFIKNISGIKYLFMEKTMSELTIEMNEYASEIADKYDLDQSNVSDQKKLSELMIKKFNPAIIYSINEYSEITTIQKVFFIILVITQLLTVILIPFLLIYGILIMFGKDKKFFKVNDVLQYLTFVGLGLVFIANQLYVSSNRYVVSSSTLVLFIIGLISVFSYKLVDLILSKRINFKGLIKTSVSVIFSITVFILVVNSGIRYNYQSKPNSGIKKSIAITETAKSFTGTMDKLVPGQKLNIKSEELKQSFFQIIEYSPNSRTTKDLLHLMDSNTWAIVDETGSDMDVLVTLTSIISITTFIVLATIVLIVMLRFIYQPEKKSKSLLSLQIISLMLIIAQIVLLIITSMTMNQYFGFFDLDRGTRTLYTSVSIAQYFGLVITIGFLVFNIVYKDKRKNY</sequence>
<feature type="transmembrane region" description="Helical" evidence="1">
    <location>
        <begin position="197"/>
        <end position="225"/>
    </location>
</feature>
<feature type="transmembrane region" description="Helical" evidence="1">
    <location>
        <begin position="262"/>
        <end position="285"/>
    </location>
</feature>